<evidence type="ECO:0000313" key="2">
    <source>
        <dbReference type="Proteomes" id="UP000054785"/>
    </source>
</evidence>
<accession>A0A0W0U007</accession>
<name>A0A0W0U007_9GAMM</name>
<keyword evidence="2" id="KW-1185">Reference proteome</keyword>
<dbReference type="PATRIC" id="fig|45065.4.peg.953"/>
<protein>
    <submittedName>
        <fullName evidence="1">Uncharacterized protein</fullName>
    </submittedName>
</protein>
<dbReference type="EMBL" id="LNYC01000031">
    <property type="protein sequence ID" value="KTD00982.1"/>
    <property type="molecule type" value="Genomic_DNA"/>
</dbReference>
<dbReference type="InterPro" id="IPR038383">
    <property type="entry name" value="CPD_dom_sf"/>
</dbReference>
<reference evidence="1 2" key="1">
    <citation type="submission" date="2015-11" db="EMBL/GenBank/DDBJ databases">
        <title>Genomic analysis of 38 Legionella species identifies large and diverse effector repertoires.</title>
        <authorList>
            <person name="Burstein D."/>
            <person name="Amaro F."/>
            <person name="Zusman T."/>
            <person name="Lifshitz Z."/>
            <person name="Cohen O."/>
            <person name="Gilbert J.A."/>
            <person name="Pupko T."/>
            <person name="Shuman H.A."/>
            <person name="Segal G."/>
        </authorList>
    </citation>
    <scope>NUCLEOTIDE SEQUENCE [LARGE SCALE GENOMIC DNA]</scope>
    <source>
        <strain evidence="1 2">ATCC 49504</strain>
    </source>
</reference>
<dbReference type="RefSeq" id="WP_131793740.1">
    <property type="nucleotide sequence ID" value="NZ_CAAAHN010000008.1"/>
</dbReference>
<dbReference type="OrthoDB" id="9965401at2"/>
<gene>
    <name evidence="1" type="ORF">Lgee_0887</name>
</gene>
<organism evidence="1 2">
    <name type="scientific">Legionella geestiana</name>
    <dbReference type="NCBI Taxonomy" id="45065"/>
    <lineage>
        <taxon>Bacteria</taxon>
        <taxon>Pseudomonadati</taxon>
        <taxon>Pseudomonadota</taxon>
        <taxon>Gammaproteobacteria</taxon>
        <taxon>Legionellales</taxon>
        <taxon>Legionellaceae</taxon>
        <taxon>Legionella</taxon>
    </lineage>
</organism>
<dbReference type="Proteomes" id="UP000054785">
    <property type="component" value="Unassembled WGS sequence"/>
</dbReference>
<sequence>MKRRTWIIRVGDHWFLRHIRDLYETLASKYTTRDQHRGIQSIFRANLRSPFWFRESVPLQNNLHTSYFKDNESRRSFSELLDTTTELKIYIAGHCDAGMNYLRSLETTNELDFTITAHDMAAHLNDLFRRVEANPTADKPIKISMIACSSGQKTAFRESFSVQLLEELHQLGHQHILIKAPEGSISAPIFGIKMVEGRKFHYYLGEGTIYSTEKANDLRKMALKVFKVCHTNTHVDAKRQYLEERMSQIKNLGYTTTVEQLNQLKDIIQVASQAAEVKEYRYGTGFFMRFFGIRSQTEKALQELSQSLAHRENTYNEYKNM</sequence>
<dbReference type="AlphaFoldDB" id="A0A0W0U007"/>
<proteinExistence type="predicted"/>
<dbReference type="STRING" id="45065.Lgee_0887"/>
<evidence type="ECO:0000313" key="1">
    <source>
        <dbReference type="EMBL" id="KTD00982.1"/>
    </source>
</evidence>
<dbReference type="Gene3D" id="3.40.50.11050">
    <property type="match status" value="1"/>
</dbReference>
<comment type="caution">
    <text evidence="1">The sequence shown here is derived from an EMBL/GenBank/DDBJ whole genome shotgun (WGS) entry which is preliminary data.</text>
</comment>